<dbReference type="PANTHER" id="PTHR34598">
    <property type="entry name" value="BLL6449 PROTEIN"/>
    <property type="match status" value="1"/>
</dbReference>
<comment type="similarity">
    <text evidence="1">Belongs to the asaB hydroxylase/desaturase family.</text>
</comment>
<protein>
    <recommendedName>
        <fullName evidence="4">Methyltransferase</fullName>
    </recommendedName>
</protein>
<dbReference type="InterPro" id="IPR044053">
    <property type="entry name" value="AsaB-like"/>
</dbReference>
<gene>
    <name evidence="2" type="ORF">CNMCM6805_004128</name>
</gene>
<reference evidence="2" key="1">
    <citation type="journal article" date="2020" name="bioRxiv">
        <title>Genomic and phenotypic heterogeneity of clinical isolates of the human pathogens Aspergillus fumigatus, Aspergillus lentulus and Aspergillus fumigatiaffinis.</title>
        <authorList>
            <person name="dos Santos R.A.C."/>
            <person name="Steenwyk J.L."/>
            <person name="Rivero-Menendez O."/>
            <person name="Mead M.E."/>
            <person name="Silva L.P."/>
            <person name="Bastos R.W."/>
            <person name="Alastruey-Izquierdo A."/>
            <person name="Goldman G.H."/>
            <person name="Rokas A."/>
        </authorList>
    </citation>
    <scope>NUCLEOTIDE SEQUENCE</scope>
    <source>
        <strain evidence="2">CNM-CM6805</strain>
    </source>
</reference>
<dbReference type="NCBIfam" id="NF041278">
    <property type="entry name" value="CmcJ_NvfI_EfuI"/>
    <property type="match status" value="1"/>
</dbReference>
<dbReference type="Proteomes" id="UP000653565">
    <property type="component" value="Unassembled WGS sequence"/>
</dbReference>
<proteinExistence type="inferred from homology"/>
<evidence type="ECO:0008006" key="4">
    <source>
        <dbReference type="Google" id="ProtNLM"/>
    </source>
</evidence>
<evidence type="ECO:0000256" key="1">
    <source>
        <dbReference type="ARBA" id="ARBA00023604"/>
    </source>
</evidence>
<reference evidence="2" key="2">
    <citation type="submission" date="2020-04" db="EMBL/GenBank/DDBJ databases">
        <authorList>
            <person name="Santos R.A.C."/>
            <person name="Steenwyk J.L."/>
            <person name="Rivero-Menendez O."/>
            <person name="Mead M.E."/>
            <person name="Silva L.P."/>
            <person name="Bastos R.W."/>
            <person name="Alastruey-Izquierdo A."/>
            <person name="Goldman G.H."/>
            <person name="Rokas A."/>
        </authorList>
    </citation>
    <scope>NUCLEOTIDE SEQUENCE</scope>
    <source>
        <strain evidence="2">CNM-CM6805</strain>
    </source>
</reference>
<evidence type="ECO:0000313" key="2">
    <source>
        <dbReference type="EMBL" id="KAF4241470.1"/>
    </source>
</evidence>
<accession>A0A8H4MD05</accession>
<keyword evidence="3" id="KW-1185">Reference proteome</keyword>
<dbReference type="GO" id="GO:0016491">
    <property type="term" value="F:oxidoreductase activity"/>
    <property type="evidence" value="ECO:0007669"/>
    <property type="project" value="InterPro"/>
</dbReference>
<evidence type="ECO:0000313" key="3">
    <source>
        <dbReference type="Proteomes" id="UP000653565"/>
    </source>
</evidence>
<sequence length="287" mass="32828">MATLTQYSAQMGFIAARAPSEKPPFYRSAAGEGFEVSNFSQEQHTVSVSDARPCFDSFNLDTHGFAFAVDPEGTRPEILEAIRAGDEETVRLLYYPIVEELVKRQTQASRVVIFDHTVRRREVALAGKNPNGREQPASTVHCDQSRLGARRRIYQHLPDEADQLLKGRAQIINVWRPLKGPVQDWPLAMMDCTTLAKASIHPTQLYRNRFELRGETVSISYHKDQRWYYLDRQKTDEITFIKIWDSKEGVSGYMCAHCAFQHPNTPEDAPLRESVEVRCLVFYDDEA</sequence>
<organism evidence="2 3">
    <name type="scientific">Aspergillus fumigatiaffinis</name>
    <dbReference type="NCBI Taxonomy" id="340414"/>
    <lineage>
        <taxon>Eukaryota</taxon>
        <taxon>Fungi</taxon>
        <taxon>Dikarya</taxon>
        <taxon>Ascomycota</taxon>
        <taxon>Pezizomycotina</taxon>
        <taxon>Eurotiomycetes</taxon>
        <taxon>Eurotiomycetidae</taxon>
        <taxon>Eurotiales</taxon>
        <taxon>Aspergillaceae</taxon>
        <taxon>Aspergillus</taxon>
        <taxon>Aspergillus subgen. Fumigati</taxon>
    </lineage>
</organism>
<comment type="caution">
    <text evidence="2">The sequence shown here is derived from an EMBL/GenBank/DDBJ whole genome shotgun (WGS) entry which is preliminary data.</text>
</comment>
<name>A0A8H4MD05_9EURO</name>
<dbReference type="AlphaFoldDB" id="A0A8H4MD05"/>
<dbReference type="EMBL" id="JAAAPX010000021">
    <property type="protein sequence ID" value="KAF4241470.1"/>
    <property type="molecule type" value="Genomic_DNA"/>
</dbReference>
<dbReference type="PANTHER" id="PTHR34598:SF3">
    <property type="entry name" value="OXIDOREDUCTASE AN1597"/>
    <property type="match status" value="1"/>
</dbReference>